<keyword evidence="10" id="KW-0175">Coiled coil</keyword>
<evidence type="ECO:0000256" key="4">
    <source>
        <dbReference type="ARBA" id="ARBA00023015"/>
    </source>
</evidence>
<comment type="function">
    <text evidence="9">Component of the Mediator complex, a coactivator involved in the regulated transcription of nearly all RNA polymerase II-dependent genes. Mediator functions as a bridge to convey information from gene-specific regulatory proteins to the basal RNA polymerase II transcription machinery. Mediator is recruited to promoters by direct interactions with regulatory proteins and serves as a scaffold for the assembly of a functional preinitiation complex with RNA polymerase II and the general transcription factors.</text>
</comment>
<dbReference type="PANTHER" id="PTHR12809:SF2">
    <property type="entry name" value="MEDIATOR OF RNA POLYMERASE II TRANSCRIPTION SUBUNIT 14"/>
    <property type="match status" value="1"/>
</dbReference>
<keyword evidence="5 9" id="KW-0010">Activator</keyword>
<evidence type="ECO:0000256" key="1">
    <source>
        <dbReference type="ARBA" id="ARBA00004123"/>
    </source>
</evidence>
<feature type="non-terminal residue" evidence="12">
    <location>
        <position position="1011"/>
    </location>
</feature>
<evidence type="ECO:0000259" key="11">
    <source>
        <dbReference type="Pfam" id="PF08638"/>
    </source>
</evidence>
<name>A0A1E4RP91_9ASCO</name>
<dbReference type="STRING" id="984485.A0A1E4RP91"/>
<evidence type="ECO:0000313" key="12">
    <source>
        <dbReference type="EMBL" id="ODV69046.1"/>
    </source>
</evidence>
<keyword evidence="6 9" id="KW-0804">Transcription</keyword>
<dbReference type="GO" id="GO:0016592">
    <property type="term" value="C:mediator complex"/>
    <property type="evidence" value="ECO:0007669"/>
    <property type="project" value="UniProtKB-UniRule"/>
</dbReference>
<evidence type="ECO:0000256" key="6">
    <source>
        <dbReference type="ARBA" id="ARBA00023163"/>
    </source>
</evidence>
<dbReference type="GeneID" id="30998589"/>
<evidence type="ECO:0000313" key="13">
    <source>
        <dbReference type="Proteomes" id="UP000095085"/>
    </source>
</evidence>
<feature type="coiled-coil region" evidence="10">
    <location>
        <begin position="747"/>
        <end position="777"/>
    </location>
</feature>
<evidence type="ECO:0000256" key="2">
    <source>
        <dbReference type="ARBA" id="ARBA00007813"/>
    </source>
</evidence>
<evidence type="ECO:0000256" key="10">
    <source>
        <dbReference type="SAM" id="Coils"/>
    </source>
</evidence>
<evidence type="ECO:0000256" key="3">
    <source>
        <dbReference type="ARBA" id="ARBA00019619"/>
    </source>
</evidence>
<dbReference type="GO" id="GO:0006357">
    <property type="term" value="P:regulation of transcription by RNA polymerase II"/>
    <property type="evidence" value="ECO:0007669"/>
    <property type="project" value="InterPro"/>
</dbReference>
<reference evidence="13" key="1">
    <citation type="submission" date="2016-05" db="EMBL/GenBank/DDBJ databases">
        <title>Comparative genomics of biotechnologically important yeasts.</title>
        <authorList>
            <consortium name="DOE Joint Genome Institute"/>
            <person name="Riley R."/>
            <person name="Haridas S."/>
            <person name="Wolfe K.H."/>
            <person name="Lopes M.R."/>
            <person name="Hittinger C.T."/>
            <person name="Goker M."/>
            <person name="Salamov A."/>
            <person name="Wisecaver J."/>
            <person name="Long T.M."/>
            <person name="Aerts A.L."/>
            <person name="Barry K."/>
            <person name="Choi C."/>
            <person name="Clum A."/>
            <person name="Coughlan A.Y."/>
            <person name="Deshpande S."/>
            <person name="Douglass A.P."/>
            <person name="Hanson S.J."/>
            <person name="Klenk H.-P."/>
            <person name="Labutti K."/>
            <person name="Lapidus A."/>
            <person name="Lindquist E."/>
            <person name="Lipzen A."/>
            <person name="Meier-Kolthoff J.P."/>
            <person name="Ohm R.A."/>
            <person name="Otillar R.P."/>
            <person name="Pangilinan J."/>
            <person name="Peng Y."/>
            <person name="Rokas A."/>
            <person name="Rosa C.A."/>
            <person name="Scheuner C."/>
            <person name="Sibirny A.A."/>
            <person name="Slot J.C."/>
            <person name="Stielow J.B."/>
            <person name="Sun H."/>
            <person name="Kurtzman C.P."/>
            <person name="Blackwell M."/>
            <person name="Grigoriev I.V."/>
            <person name="Jeffries T.W."/>
        </authorList>
    </citation>
    <scope>NUCLEOTIDE SEQUENCE [LARGE SCALE GENOMIC DNA]</scope>
    <source>
        <strain evidence="13">NRRL Y-1933</strain>
    </source>
</reference>
<organism evidence="12 13">
    <name type="scientific">Hyphopichia burtonii NRRL Y-1933</name>
    <dbReference type="NCBI Taxonomy" id="984485"/>
    <lineage>
        <taxon>Eukaryota</taxon>
        <taxon>Fungi</taxon>
        <taxon>Dikarya</taxon>
        <taxon>Ascomycota</taxon>
        <taxon>Saccharomycotina</taxon>
        <taxon>Pichiomycetes</taxon>
        <taxon>Debaryomycetaceae</taxon>
        <taxon>Hyphopichia</taxon>
    </lineage>
</organism>
<keyword evidence="13" id="KW-1185">Reference proteome</keyword>
<dbReference type="AlphaFoldDB" id="A0A1E4RP91"/>
<feature type="domain" description="Mediator complex subunit MED14 N-terminal" evidence="11">
    <location>
        <begin position="14"/>
        <end position="202"/>
    </location>
</feature>
<dbReference type="PANTHER" id="PTHR12809">
    <property type="entry name" value="MEDIATOR COMPLEX SUBUNIT"/>
    <property type="match status" value="1"/>
</dbReference>
<dbReference type="Pfam" id="PF08638">
    <property type="entry name" value="Med14"/>
    <property type="match status" value="1"/>
</dbReference>
<gene>
    <name evidence="12" type="ORF">HYPBUDRAFT_99647</name>
</gene>
<dbReference type="GO" id="GO:0070847">
    <property type="term" value="C:core mediator complex"/>
    <property type="evidence" value="ECO:0007669"/>
    <property type="project" value="TreeGrafter"/>
</dbReference>
<comment type="subunit">
    <text evidence="9">Component of the Mediator complex.</text>
</comment>
<evidence type="ECO:0000256" key="8">
    <source>
        <dbReference type="ARBA" id="ARBA00032007"/>
    </source>
</evidence>
<proteinExistence type="inferred from homology"/>
<evidence type="ECO:0000256" key="5">
    <source>
        <dbReference type="ARBA" id="ARBA00023159"/>
    </source>
</evidence>
<protein>
    <recommendedName>
        <fullName evidence="3 9">Mediator of RNA polymerase II transcription subunit 14</fullName>
    </recommendedName>
    <alternativeName>
        <fullName evidence="8 9">Mediator complex subunit 14</fullName>
    </alternativeName>
</protein>
<accession>A0A1E4RP91</accession>
<evidence type="ECO:0000256" key="9">
    <source>
        <dbReference type="RuleBase" id="RU365082"/>
    </source>
</evidence>
<comment type="similarity">
    <text evidence="2 9">Belongs to the Mediator complex subunit 14 family.</text>
</comment>
<dbReference type="Proteomes" id="UP000095085">
    <property type="component" value="Unassembled WGS sequence"/>
</dbReference>
<dbReference type="EMBL" id="KV454539">
    <property type="protein sequence ID" value="ODV69046.1"/>
    <property type="molecule type" value="Genomic_DNA"/>
</dbReference>
<keyword evidence="4 9" id="KW-0805">Transcription regulation</keyword>
<dbReference type="InterPro" id="IPR013947">
    <property type="entry name" value="Mediator_Med14"/>
</dbReference>
<evidence type="ECO:0000256" key="7">
    <source>
        <dbReference type="ARBA" id="ARBA00023242"/>
    </source>
</evidence>
<feature type="non-terminal residue" evidence="12">
    <location>
        <position position="1"/>
    </location>
</feature>
<dbReference type="InterPro" id="IPR055122">
    <property type="entry name" value="Med14_N"/>
</dbReference>
<dbReference type="RefSeq" id="XP_020078113.1">
    <property type="nucleotide sequence ID" value="XM_020224040.1"/>
</dbReference>
<comment type="subcellular location">
    <subcellularLocation>
        <location evidence="1 9">Nucleus</location>
    </subcellularLocation>
</comment>
<sequence>KSPPPIPHISNNIIPLSNILKFYTQEAYKQLLTIIENLSSTVESESDSNRKKKFLTAIISLRQDFIKIYTLVKWAQNSKDVSKLIDLLNFLRSQDFYFEQLGFGLNELNRYLGAQLPNSDLLSSLEILIKGRPQLPSYNLIKPLKISTEKTLEVLQDLNLILTTRMALIDDLPKRFMNNYTIKDGRVIFTIPNEFEVAITVANDLIIDKIEDYYQSPFFFISFKFLFGINPDTSLITHKDNKIATKLPQKSHENLERIINQVLLKQGLNGLYDTLHKYSISFKLYLIARQLKELSTNSKWKNSIQFKYQSSLIIINYWSSHYLSRNWKSFIELGIDKNYNLNFRWFKNGRYSTAHLNKDSEKDSTGILSESIPGFNSNDDEEDLSVDLILNIIINKHSESSISNIYSKLLELLPEDSCSILSPHQLLLNLTPTKKTIFAINPLTGFFYFMDPSPIQNYITKRINSQPSIIKNKNFITEDDMMNNVVSNLIQLKLETLNKEINNKLITTEWISNNIIHLNDLETLKLFEFDINEKEQSNNKIQFYRCKNWPSSWFLINLIAGLTSKTYWWVARIKSIKGEWKIQWVEKLKVNDDLSYEFFDDLSITCSNKIIDHMITEELQIRSSRFLKVEKNAIDVFKLPLDKNIDTNTIYESIIMIHNHGEFLPLSNSSNSLFLLVKLTNTNNVTQMNLRLMGHIKNLPLNDNSNDDFSKLSLLFKKDMFEIVDLIDLTSRMNDSEHDNSNNKLLLDNLFNNLNKLNQLIKLLEQLNKTNIEIIQNQINEISIKINPIYSTFKLVLPEQENGSITILTDKDELNEVKIMVKFLNQNSIEKKNTMIGSIKYLQELVPILKALRAIQTHLIINNSMKLSNGLQKLQFDTRLENLNTIQFVYTINSINPSNPKKVAKDRISLCLNFKMNKFAKKEKLLIRLSMKDNLNSRNLKFKKLFESIFKSINEFDASLSSVNNTNGSTNGSANGKTSTTTLMKFNYDYLLDSILLEDMMMRIADCFLNY</sequence>
<dbReference type="OrthoDB" id="205099at2759"/>
<keyword evidence="7 9" id="KW-0539">Nucleus</keyword>
<dbReference type="GO" id="GO:0003712">
    <property type="term" value="F:transcription coregulator activity"/>
    <property type="evidence" value="ECO:0007669"/>
    <property type="project" value="UniProtKB-UniRule"/>
</dbReference>